<dbReference type="Pfam" id="PF02852">
    <property type="entry name" value="Pyr_redox_dim"/>
    <property type="match status" value="1"/>
</dbReference>
<evidence type="ECO:0000256" key="4">
    <source>
        <dbReference type="ARBA" id="ARBA00022630"/>
    </source>
</evidence>
<dbReference type="WBParaSite" id="MCU_006366-RD">
    <property type="protein sequence ID" value="MCU_006366-RD"/>
    <property type="gene ID" value="MCU_006366"/>
</dbReference>
<comment type="similarity">
    <text evidence="2 11">Belongs to the class-I pyridine nucleotide-disulfide oxidoreductase family.</text>
</comment>
<feature type="domain" description="Glutaredoxin" evidence="12">
    <location>
        <begin position="81"/>
        <end position="143"/>
    </location>
</feature>
<reference evidence="15" key="1">
    <citation type="submission" date="2019-11" db="UniProtKB">
        <authorList>
            <consortium name="WormBaseParasite"/>
        </authorList>
    </citation>
    <scope>IDENTIFICATION</scope>
</reference>
<evidence type="ECO:0000259" key="13">
    <source>
        <dbReference type="Pfam" id="PF02852"/>
    </source>
</evidence>
<dbReference type="SUPFAM" id="SSF52833">
    <property type="entry name" value="Thioredoxin-like"/>
    <property type="match status" value="1"/>
</dbReference>
<dbReference type="GO" id="GO:0050660">
    <property type="term" value="F:flavin adenine dinucleotide binding"/>
    <property type="evidence" value="ECO:0007669"/>
    <property type="project" value="InterPro"/>
</dbReference>
<comment type="cofactor">
    <cofactor evidence="1">
        <name>FAD</name>
        <dbReference type="ChEBI" id="CHEBI:57692"/>
    </cofactor>
</comment>
<evidence type="ECO:0000256" key="9">
    <source>
        <dbReference type="ARBA" id="ARBA00023157"/>
    </source>
</evidence>
<proteinExistence type="inferred from homology"/>
<evidence type="ECO:0000259" key="12">
    <source>
        <dbReference type="Pfam" id="PF00462"/>
    </source>
</evidence>
<dbReference type="FunFam" id="3.30.390.30:FF:000004">
    <property type="entry name" value="Thioredoxin reductase 1, cytoplasmic"/>
    <property type="match status" value="1"/>
</dbReference>
<dbReference type="Pfam" id="PF07992">
    <property type="entry name" value="Pyr_redox_2"/>
    <property type="match status" value="1"/>
</dbReference>
<dbReference type="AlphaFoldDB" id="A0A5K3FCN8"/>
<evidence type="ECO:0000313" key="15">
    <source>
        <dbReference type="WBParaSite" id="MCU_006366-RD"/>
    </source>
</evidence>
<evidence type="ECO:0000256" key="7">
    <source>
        <dbReference type="ARBA" id="ARBA00022933"/>
    </source>
</evidence>
<keyword evidence="8 11" id="KW-0560">Oxidoreductase</keyword>
<evidence type="ECO:0000256" key="8">
    <source>
        <dbReference type="ARBA" id="ARBA00023002"/>
    </source>
</evidence>
<evidence type="ECO:0000256" key="2">
    <source>
        <dbReference type="ARBA" id="ARBA00007532"/>
    </source>
</evidence>
<dbReference type="InterPro" id="IPR006338">
    <property type="entry name" value="Thioredoxin/glutathione_Rdtase"/>
</dbReference>
<dbReference type="InterPro" id="IPR004099">
    <property type="entry name" value="Pyr_nucl-diS_OxRdtase_dimer"/>
</dbReference>
<dbReference type="InterPro" id="IPR002109">
    <property type="entry name" value="Glutaredoxin"/>
</dbReference>
<dbReference type="NCBIfam" id="TIGR02180">
    <property type="entry name" value="GRX_euk"/>
    <property type="match status" value="1"/>
</dbReference>
<dbReference type="InterPro" id="IPR011899">
    <property type="entry name" value="Glutaredoxin_euk/vir"/>
</dbReference>
<keyword evidence="9" id="KW-1015">Disulfide bond</keyword>
<evidence type="ECO:0000256" key="5">
    <source>
        <dbReference type="ARBA" id="ARBA00022827"/>
    </source>
</evidence>
<keyword evidence="10 11" id="KW-0676">Redox-active center</keyword>
<dbReference type="EC" id="1.8.1.9" evidence="3"/>
<dbReference type="CDD" id="cd03419">
    <property type="entry name" value="GRX_GRXh_1_2_like"/>
    <property type="match status" value="1"/>
</dbReference>
<keyword evidence="6" id="KW-0521">NADP</keyword>
<dbReference type="GO" id="GO:0005739">
    <property type="term" value="C:mitochondrion"/>
    <property type="evidence" value="ECO:0007669"/>
    <property type="project" value="TreeGrafter"/>
</dbReference>
<dbReference type="GO" id="GO:0045454">
    <property type="term" value="P:cell redox homeostasis"/>
    <property type="evidence" value="ECO:0007669"/>
    <property type="project" value="InterPro"/>
</dbReference>
<dbReference type="GO" id="GO:0004362">
    <property type="term" value="F:glutathione-disulfide reductase (NADPH) activity"/>
    <property type="evidence" value="ECO:0007669"/>
    <property type="project" value="TreeGrafter"/>
</dbReference>
<keyword evidence="4 11" id="KW-0285">Flavoprotein</keyword>
<dbReference type="Gene3D" id="3.50.50.60">
    <property type="entry name" value="FAD/NAD(P)-binding domain"/>
    <property type="match status" value="2"/>
</dbReference>
<dbReference type="PANTHER" id="PTHR42737:SF8">
    <property type="entry name" value="THIOREDOXIN-DISULFIDE REDUCTASE"/>
    <property type="match status" value="1"/>
</dbReference>
<dbReference type="PANTHER" id="PTHR42737">
    <property type="entry name" value="GLUTATHIONE REDUCTASE"/>
    <property type="match status" value="1"/>
</dbReference>
<dbReference type="NCBIfam" id="TIGR01438">
    <property type="entry name" value="TGR"/>
    <property type="match status" value="1"/>
</dbReference>
<dbReference type="PROSITE" id="PS00076">
    <property type="entry name" value="PYRIDINE_REDOX_1"/>
    <property type="match status" value="1"/>
</dbReference>
<organism evidence="15">
    <name type="scientific">Mesocestoides corti</name>
    <name type="common">Flatworm</name>
    <dbReference type="NCBI Taxonomy" id="53468"/>
    <lineage>
        <taxon>Eukaryota</taxon>
        <taxon>Metazoa</taxon>
        <taxon>Spiralia</taxon>
        <taxon>Lophotrochozoa</taxon>
        <taxon>Platyhelminthes</taxon>
        <taxon>Cestoda</taxon>
        <taxon>Eucestoda</taxon>
        <taxon>Cyclophyllidea</taxon>
        <taxon>Mesocestoididae</taxon>
        <taxon>Mesocestoides</taxon>
    </lineage>
</organism>
<dbReference type="InterPro" id="IPR036188">
    <property type="entry name" value="FAD/NAD-bd_sf"/>
</dbReference>
<dbReference type="PROSITE" id="PS51354">
    <property type="entry name" value="GLUTAREDOXIN_2"/>
    <property type="match status" value="1"/>
</dbReference>
<accession>A0A5K3FCN8</accession>
<dbReference type="Gene3D" id="3.30.390.30">
    <property type="match status" value="1"/>
</dbReference>
<sequence>APKLFRRAHSDWLSSLGYPLVSLIWRRRVASMFGCHCLRRVNSPLSAIACFFNRQGATMAPTPVVTEKVEKLRSQINNAAVMIFTKSYCPFCIKVKERFDKLKIPYGFLDLDLKKNGADYQATLKEITGRSSVPQVFFRGEFIGGCDDVMAIDDQTILKKSAEMKYDYDLVVIGGGSGGLALAKESARCGARVSLLDFVLPTPKGATWGLGGTCVNVGCIPKKLMHQAALLNHYMEDAAAFGWDVTKGTHTWDTMVSGIQDYIHSLNFGYRSALMNVGVKYLNVIGEILDEHTIKTTNKQGIVKNITANTIVIATGERPRYPPIPGAKEFGITSDDLFSLDHNPGKTLCVGASYVSLECAGFLRSIGCDVTVMVRSIYLRGFDQQMADMVGAYMDRYGVKFVRPCVPTSVRCLEEYDAETKKLGLYEVEGKHEDGTLFKDTFNTVIFAVGRDPCTTSIGLQNVGVETDKNGRVIVDSEERTNISNIFAIGDVNNIGFQLTPVAIAAGKNLARRLYTADDCLTDYTNVPTTVFTPLEYGCIGLSEEAAIEKFGTKNIEVFHSHFHPLEWTIPHRQENTCYAKLIINKADDNRVVGFHVLGPNAGEVTQGYAVGMRLGARKEDFDRTIGIHPTCSEVFTTLHVTKSSGGSAAVTGC</sequence>
<evidence type="ECO:0000256" key="11">
    <source>
        <dbReference type="RuleBase" id="RU003691"/>
    </source>
</evidence>
<dbReference type="GO" id="GO:0034599">
    <property type="term" value="P:cellular response to oxidative stress"/>
    <property type="evidence" value="ECO:0007669"/>
    <property type="project" value="TreeGrafter"/>
</dbReference>
<dbReference type="Gene3D" id="3.40.30.10">
    <property type="entry name" value="Glutaredoxin"/>
    <property type="match status" value="1"/>
</dbReference>
<dbReference type="Pfam" id="PF00462">
    <property type="entry name" value="Glutaredoxin"/>
    <property type="match status" value="1"/>
</dbReference>
<evidence type="ECO:0000259" key="14">
    <source>
        <dbReference type="Pfam" id="PF07992"/>
    </source>
</evidence>
<evidence type="ECO:0000256" key="3">
    <source>
        <dbReference type="ARBA" id="ARBA00012610"/>
    </source>
</evidence>
<feature type="domain" description="FAD/NAD(P)-binding" evidence="14">
    <location>
        <begin position="168"/>
        <end position="507"/>
    </location>
</feature>
<dbReference type="InterPro" id="IPR012999">
    <property type="entry name" value="Pyr_OxRdtase_I_AS"/>
</dbReference>
<dbReference type="GO" id="GO:0004791">
    <property type="term" value="F:thioredoxin-disulfide reductase (NADPH) activity"/>
    <property type="evidence" value="ECO:0007669"/>
    <property type="project" value="UniProtKB-EC"/>
</dbReference>
<dbReference type="InterPro" id="IPR036249">
    <property type="entry name" value="Thioredoxin-like_sf"/>
</dbReference>
<dbReference type="PRINTS" id="PR00368">
    <property type="entry name" value="FADPNR"/>
</dbReference>
<evidence type="ECO:0000256" key="1">
    <source>
        <dbReference type="ARBA" id="ARBA00001974"/>
    </source>
</evidence>
<feature type="domain" description="Pyridine nucleotide-disulphide oxidoreductase dimerisation" evidence="13">
    <location>
        <begin position="527"/>
        <end position="638"/>
    </location>
</feature>
<evidence type="ECO:0000256" key="6">
    <source>
        <dbReference type="ARBA" id="ARBA00022857"/>
    </source>
</evidence>
<keyword evidence="5 11" id="KW-0274">FAD</keyword>
<dbReference type="InterPro" id="IPR046952">
    <property type="entry name" value="GSHR/TRXR-like"/>
</dbReference>
<dbReference type="InterPro" id="IPR016156">
    <property type="entry name" value="FAD/NAD-linked_Rdtase_dimer_sf"/>
</dbReference>
<dbReference type="SUPFAM" id="SSF51905">
    <property type="entry name" value="FAD/NAD(P)-binding domain"/>
    <property type="match status" value="1"/>
</dbReference>
<name>A0A5K3FCN8_MESCO</name>
<dbReference type="GO" id="GO:0006749">
    <property type="term" value="P:glutathione metabolic process"/>
    <property type="evidence" value="ECO:0007669"/>
    <property type="project" value="TreeGrafter"/>
</dbReference>
<evidence type="ECO:0000256" key="10">
    <source>
        <dbReference type="ARBA" id="ARBA00023284"/>
    </source>
</evidence>
<dbReference type="PRINTS" id="PR00411">
    <property type="entry name" value="PNDRDTASEI"/>
</dbReference>
<keyword evidence="7" id="KW-0712">Selenocysteine</keyword>
<dbReference type="FunFam" id="3.50.50.60:FF:000190">
    <property type="entry name" value="Thioredoxin reductase"/>
    <property type="match status" value="1"/>
</dbReference>
<protein>
    <recommendedName>
        <fullName evidence="3">thioredoxin-disulfide reductase (NADPH)</fullName>
        <ecNumber evidence="3">1.8.1.9</ecNumber>
    </recommendedName>
</protein>
<dbReference type="GO" id="GO:0005829">
    <property type="term" value="C:cytosol"/>
    <property type="evidence" value="ECO:0007669"/>
    <property type="project" value="TreeGrafter"/>
</dbReference>
<dbReference type="InterPro" id="IPR023753">
    <property type="entry name" value="FAD/NAD-binding_dom"/>
</dbReference>
<dbReference type="SUPFAM" id="SSF55424">
    <property type="entry name" value="FAD/NAD-linked reductases, dimerisation (C-terminal) domain"/>
    <property type="match status" value="1"/>
</dbReference>